<dbReference type="GO" id="GO:0005549">
    <property type="term" value="F:odorant binding"/>
    <property type="evidence" value="ECO:0007669"/>
    <property type="project" value="InterPro"/>
</dbReference>
<feature type="signal peptide" evidence="5">
    <location>
        <begin position="1"/>
        <end position="22"/>
    </location>
</feature>
<dbReference type="FunFam" id="1.10.238.20:FF:000001">
    <property type="entry name" value="General odorant-binding protein lush"/>
    <property type="match status" value="1"/>
</dbReference>
<reference evidence="6" key="2">
    <citation type="journal article" date="2020" name="BMC">
        <title>Leishmania infection induces a limited differential gene expression in the sand fly midgut.</title>
        <authorList>
            <person name="Coutinho-Abreu I.V."/>
            <person name="Serafim T.D."/>
            <person name="Meneses C."/>
            <person name="Kamhawi S."/>
            <person name="Oliveira F."/>
            <person name="Valenzuela J.G."/>
        </authorList>
    </citation>
    <scope>NUCLEOTIDE SEQUENCE</scope>
    <source>
        <strain evidence="6">Jacobina</strain>
        <tissue evidence="6">Midgut</tissue>
    </source>
</reference>
<evidence type="ECO:0000256" key="4">
    <source>
        <dbReference type="ARBA" id="ARBA00022656"/>
    </source>
</evidence>
<accession>A0A1B0CD46</accession>
<evidence type="ECO:0000313" key="6">
    <source>
        <dbReference type="EMBL" id="MBC1174996.1"/>
    </source>
</evidence>
<evidence type="ECO:0000313" key="7">
    <source>
        <dbReference type="EnsemblMetazoa" id="LLOJ002266-PA"/>
    </source>
</evidence>
<keyword evidence="3" id="KW-0964">Secreted</keyword>
<evidence type="ECO:0000256" key="1">
    <source>
        <dbReference type="ARBA" id="ARBA00004613"/>
    </source>
</evidence>
<dbReference type="SUPFAM" id="SSF47565">
    <property type="entry name" value="Insect pheromone/odorant-binding proteins"/>
    <property type="match status" value="1"/>
</dbReference>
<keyword evidence="4" id="KW-0800">Toxin</keyword>
<dbReference type="EnsemblMetazoa" id="LLOJ002266-RA">
    <property type="protein sequence ID" value="LLOJ002266-PA"/>
    <property type="gene ID" value="LLOJ002266"/>
</dbReference>
<dbReference type="GO" id="GO:0005576">
    <property type="term" value="C:extracellular region"/>
    <property type="evidence" value="ECO:0007669"/>
    <property type="project" value="UniProtKB-SubCell"/>
</dbReference>
<protein>
    <submittedName>
        <fullName evidence="6">Putative odorant binding protein 1</fullName>
    </submittedName>
</protein>
<keyword evidence="8" id="KW-1185">Reference proteome</keyword>
<keyword evidence="5" id="KW-0732">Signal</keyword>
<dbReference type="EMBL" id="GITU01006293">
    <property type="protein sequence ID" value="MBC1174996.1"/>
    <property type="molecule type" value="Transcribed_RNA"/>
</dbReference>
<evidence type="ECO:0000313" key="8">
    <source>
        <dbReference type="Proteomes" id="UP000092461"/>
    </source>
</evidence>
<evidence type="ECO:0000256" key="2">
    <source>
        <dbReference type="ARBA" id="ARBA00008098"/>
    </source>
</evidence>
<dbReference type="PANTHER" id="PTHR21364:SF2">
    <property type="entry name" value="GENERAL ODORANT-BINDING PROTEIN 19A"/>
    <property type="match status" value="1"/>
</dbReference>
<dbReference type="Pfam" id="PF01395">
    <property type="entry name" value="PBP_GOBP"/>
    <property type="match status" value="1"/>
</dbReference>
<comment type="similarity">
    <text evidence="2">Belongs to the PBP/GOBP family.</text>
</comment>
<dbReference type="InterPro" id="IPR006170">
    <property type="entry name" value="PBP/GOBP"/>
</dbReference>
<reference evidence="8" key="1">
    <citation type="submission" date="2012-05" db="EMBL/GenBank/DDBJ databases">
        <title>Whole Genome Assembly of Lutzomyia longipalpis.</title>
        <authorList>
            <person name="Richards S."/>
            <person name="Qu C."/>
            <person name="Dillon R."/>
            <person name="Worley K."/>
            <person name="Scherer S."/>
            <person name="Batterton M."/>
            <person name="Taylor A."/>
            <person name="Hawes A."/>
            <person name="Hernandez B."/>
            <person name="Kovar C."/>
            <person name="Mandapat C."/>
            <person name="Pham C."/>
            <person name="Qu C."/>
            <person name="Jing C."/>
            <person name="Bess C."/>
            <person name="Bandaranaike D."/>
            <person name="Ngo D."/>
            <person name="Ongeri F."/>
            <person name="Arias F."/>
            <person name="Lara F."/>
            <person name="Weissenberger G."/>
            <person name="Kamau G."/>
            <person name="Han H."/>
            <person name="Shen H."/>
            <person name="Dinh H."/>
            <person name="Khalil I."/>
            <person name="Jones J."/>
            <person name="Shafer J."/>
            <person name="Jayaseelan J."/>
            <person name="Quiroz J."/>
            <person name="Blankenburg K."/>
            <person name="Nguyen L."/>
            <person name="Jackson L."/>
            <person name="Francisco L."/>
            <person name="Tang L.-Y."/>
            <person name="Pu L.-L."/>
            <person name="Perales L."/>
            <person name="Lorensuhewa L."/>
            <person name="Munidasa M."/>
            <person name="Coyle M."/>
            <person name="Taylor M."/>
            <person name="Puazo M."/>
            <person name="Firestine M."/>
            <person name="Scheel M."/>
            <person name="Javaid M."/>
            <person name="Wang M."/>
            <person name="Li M."/>
            <person name="Tabassum N."/>
            <person name="Saada N."/>
            <person name="Osuji N."/>
            <person name="Aqrawi P."/>
            <person name="Fu Q."/>
            <person name="Thornton R."/>
            <person name="Raj R."/>
            <person name="Goodspeed R."/>
            <person name="Mata R."/>
            <person name="Najjar R."/>
            <person name="Gubbala S."/>
            <person name="Lee S."/>
            <person name="Denson S."/>
            <person name="Patil S."/>
            <person name="Macmil S."/>
            <person name="Qi S."/>
            <person name="Matskevitch T."/>
            <person name="Palculict T."/>
            <person name="Mathew T."/>
            <person name="Vee V."/>
            <person name="Velamala V."/>
            <person name="Korchina V."/>
            <person name="Cai W."/>
            <person name="Liu W."/>
            <person name="Dai W."/>
            <person name="Zou X."/>
            <person name="Zhu Y."/>
            <person name="Zhang Y."/>
            <person name="Wu Y.-Q."/>
            <person name="Xin Y."/>
            <person name="Nazarath L."/>
            <person name="Kovar C."/>
            <person name="Han Y."/>
            <person name="Muzny D."/>
            <person name="Gibbs R."/>
        </authorList>
    </citation>
    <scope>NUCLEOTIDE SEQUENCE [LARGE SCALE GENOMIC DNA]</scope>
    <source>
        <strain evidence="8">Jacobina</strain>
    </source>
</reference>
<dbReference type="CDD" id="cd23992">
    <property type="entry name" value="PBP_GOBP"/>
    <property type="match status" value="1"/>
</dbReference>
<name>A0A1B0CD46_LUTLO</name>
<feature type="chain" id="PRO_5044555271" evidence="5">
    <location>
        <begin position="23"/>
        <end position="143"/>
    </location>
</feature>
<dbReference type="EMBL" id="AJWK01007413">
    <property type="status" value="NOT_ANNOTATED_CDS"/>
    <property type="molecule type" value="Genomic_DNA"/>
</dbReference>
<proteinExistence type="inferred from homology"/>
<dbReference type="PANTHER" id="PTHR21364">
    <property type="entry name" value="GENERAL ODORANT-BINDING PROTEIN 19A"/>
    <property type="match status" value="1"/>
</dbReference>
<dbReference type="InterPro" id="IPR036728">
    <property type="entry name" value="PBP_GOBP_sf"/>
</dbReference>
<dbReference type="GO" id="GO:0090729">
    <property type="term" value="F:toxin activity"/>
    <property type="evidence" value="ECO:0007669"/>
    <property type="project" value="UniProtKB-KW"/>
</dbReference>
<evidence type="ECO:0000256" key="3">
    <source>
        <dbReference type="ARBA" id="ARBA00022525"/>
    </source>
</evidence>
<dbReference type="GO" id="GO:0035275">
    <property type="term" value="F:dibutyl phthalate binding"/>
    <property type="evidence" value="ECO:0007669"/>
    <property type="project" value="TreeGrafter"/>
</dbReference>
<dbReference type="GO" id="GO:0042048">
    <property type="term" value="P:olfactory behavior"/>
    <property type="evidence" value="ECO:0007669"/>
    <property type="project" value="TreeGrafter"/>
</dbReference>
<dbReference type="Proteomes" id="UP000092461">
    <property type="component" value="Unassembled WGS sequence"/>
</dbReference>
<dbReference type="SMART" id="SM00708">
    <property type="entry name" value="PhBP"/>
    <property type="match status" value="1"/>
</dbReference>
<comment type="subcellular location">
    <subcellularLocation>
        <location evidence="1">Secreted</location>
    </subcellularLocation>
</comment>
<dbReference type="VEuPathDB" id="VectorBase:LLONM1_001127"/>
<sequence length="143" mass="16041">MRNTSKLVAIFVIICGVQFANAGVSLEEMKKAGMLVRSICQPKFNIPDDQADGYAKGIFPDNKDSKCYVNCVFENMQSMKRGKFQYEAMKKQAELLLPPEIKDSNIKAMEVCKSCTDGIKDHCEAGFALLLCMHKNTELFVFP</sequence>
<reference evidence="7" key="3">
    <citation type="submission" date="2020-05" db="UniProtKB">
        <authorList>
            <consortium name="EnsemblMetazoa"/>
        </authorList>
    </citation>
    <scope>IDENTIFICATION</scope>
    <source>
        <strain evidence="7">Jacobina</strain>
    </source>
</reference>
<evidence type="ECO:0000256" key="5">
    <source>
        <dbReference type="SAM" id="SignalP"/>
    </source>
</evidence>
<dbReference type="GO" id="GO:0007608">
    <property type="term" value="P:sensory perception of smell"/>
    <property type="evidence" value="ECO:0007669"/>
    <property type="project" value="TreeGrafter"/>
</dbReference>
<dbReference type="VEuPathDB" id="VectorBase:LLOJ002266"/>
<dbReference type="AlphaFoldDB" id="A0A1B0CD46"/>
<dbReference type="Gene3D" id="1.10.238.20">
    <property type="entry name" value="Pheromone/general odorant binding protein domain"/>
    <property type="match status" value="1"/>
</dbReference>
<organism evidence="7 8">
    <name type="scientific">Lutzomyia longipalpis</name>
    <name type="common">Sand fly</name>
    <dbReference type="NCBI Taxonomy" id="7200"/>
    <lineage>
        <taxon>Eukaryota</taxon>
        <taxon>Metazoa</taxon>
        <taxon>Ecdysozoa</taxon>
        <taxon>Arthropoda</taxon>
        <taxon>Hexapoda</taxon>
        <taxon>Insecta</taxon>
        <taxon>Pterygota</taxon>
        <taxon>Neoptera</taxon>
        <taxon>Endopterygota</taxon>
        <taxon>Diptera</taxon>
        <taxon>Nematocera</taxon>
        <taxon>Psychodoidea</taxon>
        <taxon>Psychodidae</taxon>
        <taxon>Lutzomyia</taxon>
        <taxon>Lutzomyia</taxon>
    </lineage>
</organism>